<comment type="similarity">
    <text evidence="1">Belongs to the short-chain dehydrogenases/reductases (SDR) family.</text>
</comment>
<dbReference type="InterPro" id="IPR002347">
    <property type="entry name" value="SDR_fam"/>
</dbReference>
<evidence type="ECO:0000313" key="3">
    <source>
        <dbReference type="Proteomes" id="UP001596011"/>
    </source>
</evidence>
<dbReference type="Pfam" id="PF13561">
    <property type="entry name" value="adh_short_C2"/>
    <property type="match status" value="1"/>
</dbReference>
<dbReference type="InterPro" id="IPR036291">
    <property type="entry name" value="NAD(P)-bd_dom_sf"/>
</dbReference>
<accession>A0ABV9HGE9</accession>
<dbReference type="GO" id="GO:0016491">
    <property type="term" value="F:oxidoreductase activity"/>
    <property type="evidence" value="ECO:0007669"/>
    <property type="project" value="UniProtKB-KW"/>
</dbReference>
<dbReference type="CDD" id="cd05233">
    <property type="entry name" value="SDR_c"/>
    <property type="match status" value="1"/>
</dbReference>
<sequence>MDIGLQDRTVIVTGASGGVGRRIATAFAAEGANVVVTYRNARDEAQKVADEIGDRAVVVQYDQADPGAAGALVAAAVEATGRVDVLVNNAVAWGDMVPFDTVPDEEWTGLIRSNVEGAIRLTRAVTPLMRAAGWGRLVHLSSSLVTDGVAGAEYYSAAKAALHGFSRSVAFSLGQDGDLLSNVAMLGLTRTATNTHIVDQVGQMYAERSPLGRLLDASEVATAVVWLGSAANTAVNGQVVGLTGGT</sequence>
<keyword evidence="3" id="KW-1185">Reference proteome</keyword>
<dbReference type="PRINTS" id="PR00080">
    <property type="entry name" value="SDRFAMILY"/>
</dbReference>
<dbReference type="EMBL" id="JBHSFI010000003">
    <property type="protein sequence ID" value="MFC4628345.1"/>
    <property type="molecule type" value="Genomic_DNA"/>
</dbReference>
<name>A0ABV9HGE9_9MICO</name>
<protein>
    <submittedName>
        <fullName evidence="2">SDR family NAD(P)-dependent oxidoreductase</fullName>
        <ecNumber evidence="2">1.1.1.-</ecNumber>
    </submittedName>
</protein>
<dbReference type="EC" id="1.1.1.-" evidence="2"/>
<gene>
    <name evidence="2" type="ORF">ACFO6V_08870</name>
</gene>
<dbReference type="InterPro" id="IPR020904">
    <property type="entry name" value="Sc_DH/Rdtase_CS"/>
</dbReference>
<evidence type="ECO:0000256" key="1">
    <source>
        <dbReference type="ARBA" id="ARBA00006484"/>
    </source>
</evidence>
<keyword evidence="2" id="KW-0560">Oxidoreductase</keyword>
<dbReference type="InterPro" id="IPR050259">
    <property type="entry name" value="SDR"/>
</dbReference>
<dbReference type="PANTHER" id="PTHR42879">
    <property type="entry name" value="3-OXOACYL-(ACYL-CARRIER-PROTEIN) REDUCTASE"/>
    <property type="match status" value="1"/>
</dbReference>
<dbReference type="SUPFAM" id="SSF51735">
    <property type="entry name" value="NAD(P)-binding Rossmann-fold domains"/>
    <property type="match status" value="1"/>
</dbReference>
<dbReference type="PANTHER" id="PTHR42879:SF2">
    <property type="entry name" value="3-OXOACYL-[ACYL-CARRIER-PROTEIN] REDUCTASE FABG"/>
    <property type="match status" value="1"/>
</dbReference>
<proteinExistence type="inferred from homology"/>
<dbReference type="PROSITE" id="PS00061">
    <property type="entry name" value="ADH_SHORT"/>
    <property type="match status" value="1"/>
</dbReference>
<organism evidence="2 3">
    <name type="scientific">Promicromonospora alba</name>
    <dbReference type="NCBI Taxonomy" id="1616110"/>
    <lineage>
        <taxon>Bacteria</taxon>
        <taxon>Bacillati</taxon>
        <taxon>Actinomycetota</taxon>
        <taxon>Actinomycetes</taxon>
        <taxon>Micrococcales</taxon>
        <taxon>Promicromonosporaceae</taxon>
        <taxon>Promicromonospora</taxon>
    </lineage>
</organism>
<dbReference type="PRINTS" id="PR00081">
    <property type="entry name" value="GDHRDH"/>
</dbReference>
<reference evidence="3" key="1">
    <citation type="journal article" date="2019" name="Int. J. Syst. Evol. Microbiol.">
        <title>The Global Catalogue of Microorganisms (GCM) 10K type strain sequencing project: providing services to taxonomists for standard genome sequencing and annotation.</title>
        <authorList>
            <consortium name="The Broad Institute Genomics Platform"/>
            <consortium name="The Broad Institute Genome Sequencing Center for Infectious Disease"/>
            <person name="Wu L."/>
            <person name="Ma J."/>
        </authorList>
    </citation>
    <scope>NUCLEOTIDE SEQUENCE [LARGE SCALE GENOMIC DNA]</scope>
    <source>
        <strain evidence="3">CCUG 42722</strain>
    </source>
</reference>
<comment type="caution">
    <text evidence="2">The sequence shown here is derived from an EMBL/GenBank/DDBJ whole genome shotgun (WGS) entry which is preliminary data.</text>
</comment>
<evidence type="ECO:0000313" key="2">
    <source>
        <dbReference type="EMBL" id="MFC4628345.1"/>
    </source>
</evidence>
<dbReference type="RefSeq" id="WP_377134344.1">
    <property type="nucleotide sequence ID" value="NZ_JBHSFI010000003.1"/>
</dbReference>
<dbReference type="Gene3D" id="3.40.50.720">
    <property type="entry name" value="NAD(P)-binding Rossmann-like Domain"/>
    <property type="match status" value="1"/>
</dbReference>
<dbReference type="Proteomes" id="UP001596011">
    <property type="component" value="Unassembled WGS sequence"/>
</dbReference>